<feature type="domain" description="N-acetyltransferase" evidence="1">
    <location>
        <begin position="4"/>
        <end position="151"/>
    </location>
</feature>
<evidence type="ECO:0000259" key="1">
    <source>
        <dbReference type="PROSITE" id="PS51186"/>
    </source>
</evidence>
<accession>W0SF56</accession>
<dbReference type="Gene3D" id="3.40.630.30">
    <property type="match status" value="1"/>
</dbReference>
<keyword evidence="3" id="KW-1185">Reference proteome</keyword>
<evidence type="ECO:0000313" key="3">
    <source>
        <dbReference type="Proteomes" id="UP000031637"/>
    </source>
</evidence>
<dbReference type="STRING" id="1223802.SUTH_01587"/>
<name>W0SF56_9PROT</name>
<sequence length="151" mass="16261">MTMPTIRAASHIDVARIAEIGAVLHAESPRFSRLNLSTPKLMQLFLMLIESPDGLLLVADRAGAVVGGMAGVVTPHWFSDDLVSNDYGVFLLPDQRGGMTAARLVRGYIEWAKAKGAKMIQLGISTGVQTEETVSLYRALGLKQFSVGFEG</sequence>
<reference evidence="2 3" key="1">
    <citation type="journal article" date="2014" name="Syst. Appl. Microbiol.">
        <title>Complete genomes of freshwater sulfur oxidizers Sulfuricella denitrificans skB26 and Sulfuritalea hydrogenivorans sk43H: genetic insights into the sulfur oxidation pathway of betaproteobacteria.</title>
        <authorList>
            <person name="Watanabe T."/>
            <person name="Kojima H."/>
            <person name="Fukui M."/>
        </authorList>
    </citation>
    <scope>NUCLEOTIDE SEQUENCE [LARGE SCALE GENOMIC DNA]</scope>
    <source>
        <strain evidence="2">DSM22779</strain>
    </source>
</reference>
<dbReference type="Proteomes" id="UP000031637">
    <property type="component" value="Chromosome"/>
</dbReference>
<proteinExistence type="predicted"/>
<dbReference type="SUPFAM" id="SSF55729">
    <property type="entry name" value="Acyl-CoA N-acyltransferases (Nat)"/>
    <property type="match status" value="1"/>
</dbReference>
<dbReference type="GO" id="GO:0016747">
    <property type="term" value="F:acyltransferase activity, transferring groups other than amino-acyl groups"/>
    <property type="evidence" value="ECO:0007669"/>
    <property type="project" value="InterPro"/>
</dbReference>
<dbReference type="InterPro" id="IPR000182">
    <property type="entry name" value="GNAT_dom"/>
</dbReference>
<dbReference type="InterPro" id="IPR016181">
    <property type="entry name" value="Acyl_CoA_acyltransferase"/>
</dbReference>
<dbReference type="HOGENOM" id="CLU_126511_0_0_4"/>
<dbReference type="KEGG" id="shd:SUTH_01587"/>
<protein>
    <recommendedName>
        <fullName evidence="1">N-acetyltransferase domain-containing protein</fullName>
    </recommendedName>
</protein>
<dbReference type="Pfam" id="PF00583">
    <property type="entry name" value="Acetyltransf_1"/>
    <property type="match status" value="1"/>
</dbReference>
<organism evidence="2 3">
    <name type="scientific">Sulfuritalea hydrogenivorans sk43H</name>
    <dbReference type="NCBI Taxonomy" id="1223802"/>
    <lineage>
        <taxon>Bacteria</taxon>
        <taxon>Pseudomonadati</taxon>
        <taxon>Pseudomonadota</taxon>
        <taxon>Betaproteobacteria</taxon>
        <taxon>Nitrosomonadales</taxon>
        <taxon>Sterolibacteriaceae</taxon>
        <taxon>Sulfuritalea</taxon>
    </lineage>
</organism>
<dbReference type="PROSITE" id="PS51186">
    <property type="entry name" value="GNAT"/>
    <property type="match status" value="1"/>
</dbReference>
<gene>
    <name evidence="2" type="ORF">SUTH_01587</name>
</gene>
<dbReference type="OrthoDB" id="5292888at2"/>
<dbReference type="RefSeq" id="WP_084207302.1">
    <property type="nucleotide sequence ID" value="NZ_AP012547.1"/>
</dbReference>
<evidence type="ECO:0000313" key="2">
    <source>
        <dbReference type="EMBL" id="BAO29380.1"/>
    </source>
</evidence>
<dbReference type="EMBL" id="AP012547">
    <property type="protein sequence ID" value="BAO29380.1"/>
    <property type="molecule type" value="Genomic_DNA"/>
</dbReference>
<dbReference type="AlphaFoldDB" id="W0SF56"/>